<evidence type="ECO:0000313" key="2">
    <source>
        <dbReference type="EMBL" id="MCV3270368.1"/>
    </source>
</evidence>
<dbReference type="EMBL" id="JALIEB010000002">
    <property type="protein sequence ID" value="MCV3270368.1"/>
    <property type="molecule type" value="Genomic_DNA"/>
</dbReference>
<evidence type="ECO:0000256" key="1">
    <source>
        <dbReference type="SAM" id="SignalP"/>
    </source>
</evidence>
<feature type="chain" id="PRO_5045524744" description="Secreted protein" evidence="1">
    <location>
        <begin position="24"/>
        <end position="93"/>
    </location>
</feature>
<accession>A0ABT3BB73</accession>
<keyword evidence="1" id="KW-0732">Signal</keyword>
<sequence length="93" mass="10201">MLKHFAALALGAALALPAAADQAASGSKKATLVTYSSPSLPPANYRGQWWTTPDNCQYSRAGRPGETVWYLIVNTAHEGCERRLIQRAYSDYR</sequence>
<keyword evidence="3" id="KW-1185">Reference proteome</keyword>
<dbReference type="Proteomes" id="UP001208690">
    <property type="component" value="Unassembled WGS sequence"/>
</dbReference>
<protein>
    <recommendedName>
        <fullName evidence="4">Secreted protein</fullName>
    </recommendedName>
</protein>
<comment type="caution">
    <text evidence="2">The sequence shown here is derived from an EMBL/GenBank/DDBJ whole genome shotgun (WGS) entry which is preliminary data.</text>
</comment>
<gene>
    <name evidence="2" type="ORF">MUB52_02935</name>
</gene>
<evidence type="ECO:0008006" key="4">
    <source>
        <dbReference type="Google" id="ProtNLM"/>
    </source>
</evidence>
<dbReference type="RefSeq" id="WP_263842702.1">
    <property type="nucleotide sequence ID" value="NZ_JALIEB010000002.1"/>
</dbReference>
<evidence type="ECO:0000313" key="3">
    <source>
        <dbReference type="Proteomes" id="UP001208690"/>
    </source>
</evidence>
<reference evidence="2 3" key="1">
    <citation type="submission" date="2022-04" db="EMBL/GenBank/DDBJ databases">
        <title>Roseobacter sp. WL0113 is a bacterium isolated from neritic sediment.</title>
        <authorList>
            <person name="Wang L."/>
            <person name="He W."/>
            <person name="Zhang D.-F."/>
        </authorList>
    </citation>
    <scope>NUCLEOTIDE SEQUENCE [LARGE SCALE GENOMIC DNA]</scope>
    <source>
        <strain evidence="2 3">WL0113</strain>
    </source>
</reference>
<feature type="signal peptide" evidence="1">
    <location>
        <begin position="1"/>
        <end position="23"/>
    </location>
</feature>
<organism evidence="2 3">
    <name type="scientific">Roseobacter sinensis</name>
    <dbReference type="NCBI Taxonomy" id="2931391"/>
    <lineage>
        <taxon>Bacteria</taxon>
        <taxon>Pseudomonadati</taxon>
        <taxon>Pseudomonadota</taxon>
        <taxon>Alphaproteobacteria</taxon>
        <taxon>Rhodobacterales</taxon>
        <taxon>Roseobacteraceae</taxon>
        <taxon>Roseobacter</taxon>
    </lineage>
</organism>
<proteinExistence type="predicted"/>
<name>A0ABT3BB73_9RHOB</name>